<evidence type="ECO:0000313" key="1">
    <source>
        <dbReference type="EMBL" id="NKY56704.1"/>
    </source>
</evidence>
<dbReference type="Proteomes" id="UP000570678">
    <property type="component" value="Unassembled WGS sequence"/>
</dbReference>
<dbReference type="RefSeq" id="WP_157116787.1">
    <property type="nucleotide sequence ID" value="NZ_JAAXOT010000004.1"/>
</dbReference>
<dbReference type="AlphaFoldDB" id="A0A846YG90"/>
<reference evidence="1 2" key="1">
    <citation type="submission" date="2020-04" db="EMBL/GenBank/DDBJ databases">
        <title>MicrobeNet Type strains.</title>
        <authorList>
            <person name="Nicholson A.C."/>
        </authorList>
    </citation>
    <scope>NUCLEOTIDE SEQUENCE [LARGE SCALE GENOMIC DNA]</scope>
    <source>
        <strain evidence="1 2">JCM 3332</strain>
    </source>
</reference>
<proteinExistence type="predicted"/>
<dbReference type="EMBL" id="JAAXOT010000004">
    <property type="protein sequence ID" value="NKY56704.1"/>
    <property type="molecule type" value="Genomic_DNA"/>
</dbReference>
<gene>
    <name evidence="1" type="ORF">HGA15_11175</name>
</gene>
<accession>A0A846YG90</accession>
<organism evidence="1 2">
    <name type="scientific">Nocardia flavorosea</name>
    <dbReference type="NCBI Taxonomy" id="53429"/>
    <lineage>
        <taxon>Bacteria</taxon>
        <taxon>Bacillati</taxon>
        <taxon>Actinomycetota</taxon>
        <taxon>Actinomycetes</taxon>
        <taxon>Mycobacteriales</taxon>
        <taxon>Nocardiaceae</taxon>
        <taxon>Nocardia</taxon>
    </lineage>
</organism>
<protein>
    <submittedName>
        <fullName evidence="1">Uncharacterized protein</fullName>
    </submittedName>
</protein>
<comment type="caution">
    <text evidence="1">The sequence shown here is derived from an EMBL/GenBank/DDBJ whole genome shotgun (WGS) entry which is preliminary data.</text>
</comment>
<name>A0A846YG90_9NOCA</name>
<keyword evidence="2" id="KW-1185">Reference proteome</keyword>
<sequence>MVYTVYTDARPELAARVAVQHVLDHAAEVVMIPHLTDQEFQENRAWQAVTWSRTW</sequence>
<evidence type="ECO:0000313" key="2">
    <source>
        <dbReference type="Proteomes" id="UP000570678"/>
    </source>
</evidence>